<comment type="caution">
    <text evidence="3">The sequence shown here is derived from an EMBL/GenBank/DDBJ whole genome shotgun (WGS) entry which is preliminary data.</text>
</comment>
<keyword evidence="2" id="KW-0378">Hydrolase</keyword>
<evidence type="ECO:0000256" key="1">
    <source>
        <dbReference type="ARBA" id="ARBA00009717"/>
    </source>
</evidence>
<dbReference type="PANTHER" id="PTHR31956:SF28">
    <property type="entry name" value="NON-SPECIFIC PHOSPHOLIPASE C4-RELATED"/>
    <property type="match status" value="1"/>
</dbReference>
<sequence>MPETPTEYPIKTVVILVQENRSFDHMLGWMKSINPEIEGVTGQESNPLSTTDLSSSRVFYGHQSGNVEPDPGHSFEACYEQIYGVPWSQESASNHNLHPTMEGFAQQAETIEKGMANIVMNGFKPEQLPVYKELVSEYAVCDRWFSSAPTLTQPNRLFIHSATSHGATENDTKMLIEGYPQKTIFESVEEGGHSFGIYYQYPPSTLFYRTFLTELSDRNLRKLKYIDNFHQFDLSFKRHCKEGKLPNYVVIEQRYFETILAPGNDDHPPHDVSEGQKFIKEVYEALRSSPQWNEILFIIIYDEHGGFYDHVPTPATGVPSPDDIIGPEPYNFKFDRLGVRVPAILISPWIEPGTVLHGPSGPYPTSEYEHSSIPATVKKIFNLKSFLTKRDAWAGTFECVINRTSPRTDCPVELSEPGKMRVREANEEAELTEFQKELVQMCAALRGDRGEVKDMKVVEAVDYVGGAYRKFLDDCDSAVKNGEDESHIVCLAHQTQQKRVSKSFAGKLFACCACGRDQAVYLI</sequence>
<comment type="similarity">
    <text evidence="1">Belongs to the bacterial phospholipase C family.</text>
</comment>
<accession>A0A8X8WES0</accession>
<proteinExistence type="inferred from homology"/>
<evidence type="ECO:0008006" key="5">
    <source>
        <dbReference type="Google" id="ProtNLM"/>
    </source>
</evidence>
<dbReference type="AlphaFoldDB" id="A0A8X8WES0"/>
<dbReference type="GO" id="GO:0009395">
    <property type="term" value="P:phospholipid catabolic process"/>
    <property type="evidence" value="ECO:0007669"/>
    <property type="project" value="TreeGrafter"/>
</dbReference>
<evidence type="ECO:0000313" key="3">
    <source>
        <dbReference type="EMBL" id="KAG6393290.1"/>
    </source>
</evidence>
<dbReference type="GO" id="GO:0042578">
    <property type="term" value="F:phosphoric ester hydrolase activity"/>
    <property type="evidence" value="ECO:0007669"/>
    <property type="project" value="UniProtKB-ARBA"/>
</dbReference>
<reference evidence="3" key="2">
    <citation type="submission" date="2020-08" db="EMBL/GenBank/DDBJ databases">
        <title>Plant Genome Project.</title>
        <authorList>
            <person name="Zhang R.-G."/>
        </authorList>
    </citation>
    <scope>NUCLEOTIDE SEQUENCE</scope>
    <source>
        <strain evidence="3">Huo1</strain>
        <tissue evidence="3">Leaf</tissue>
    </source>
</reference>
<protein>
    <recommendedName>
        <fullName evidence="5">Phospholipase C</fullName>
    </recommendedName>
</protein>
<dbReference type="InterPro" id="IPR007312">
    <property type="entry name" value="Phosphoesterase"/>
</dbReference>
<organism evidence="3">
    <name type="scientific">Salvia splendens</name>
    <name type="common">Scarlet sage</name>
    <dbReference type="NCBI Taxonomy" id="180675"/>
    <lineage>
        <taxon>Eukaryota</taxon>
        <taxon>Viridiplantae</taxon>
        <taxon>Streptophyta</taxon>
        <taxon>Embryophyta</taxon>
        <taxon>Tracheophyta</taxon>
        <taxon>Spermatophyta</taxon>
        <taxon>Magnoliopsida</taxon>
        <taxon>eudicotyledons</taxon>
        <taxon>Gunneridae</taxon>
        <taxon>Pentapetalae</taxon>
        <taxon>asterids</taxon>
        <taxon>lamiids</taxon>
        <taxon>Lamiales</taxon>
        <taxon>Lamiaceae</taxon>
        <taxon>Nepetoideae</taxon>
        <taxon>Mentheae</taxon>
        <taxon>Salviinae</taxon>
        <taxon>Salvia</taxon>
        <taxon>Salvia subgen. Calosphace</taxon>
        <taxon>core Calosphace</taxon>
    </lineage>
</organism>
<dbReference type="FunFam" id="3.40.720.10:FF:000011">
    <property type="entry name" value="Non-specific phospholipase C1"/>
    <property type="match status" value="1"/>
</dbReference>
<dbReference type="Proteomes" id="UP000298416">
    <property type="component" value="Unassembled WGS sequence"/>
</dbReference>
<gene>
    <name evidence="3" type="ORF">SASPL_147527</name>
</gene>
<dbReference type="EMBL" id="PNBA02000018">
    <property type="protein sequence ID" value="KAG6393290.1"/>
    <property type="molecule type" value="Genomic_DNA"/>
</dbReference>
<dbReference type="Gene3D" id="3.40.720.10">
    <property type="entry name" value="Alkaline Phosphatase, subunit A"/>
    <property type="match status" value="2"/>
</dbReference>
<dbReference type="PANTHER" id="PTHR31956">
    <property type="entry name" value="NON-SPECIFIC PHOSPHOLIPASE C4-RELATED"/>
    <property type="match status" value="1"/>
</dbReference>
<evidence type="ECO:0000256" key="2">
    <source>
        <dbReference type="ARBA" id="ARBA00022801"/>
    </source>
</evidence>
<dbReference type="InterPro" id="IPR017850">
    <property type="entry name" value="Alkaline_phosphatase_core_sf"/>
</dbReference>
<name>A0A8X8WES0_SALSN</name>
<keyword evidence="4" id="KW-1185">Reference proteome</keyword>
<evidence type="ECO:0000313" key="4">
    <source>
        <dbReference type="Proteomes" id="UP000298416"/>
    </source>
</evidence>
<reference evidence="3" key="1">
    <citation type="submission" date="2018-01" db="EMBL/GenBank/DDBJ databases">
        <authorList>
            <person name="Mao J.F."/>
        </authorList>
    </citation>
    <scope>NUCLEOTIDE SEQUENCE</scope>
    <source>
        <strain evidence="3">Huo1</strain>
        <tissue evidence="3">Leaf</tissue>
    </source>
</reference>
<dbReference type="Pfam" id="PF04185">
    <property type="entry name" value="Phosphoesterase"/>
    <property type="match status" value="1"/>
</dbReference>